<proteinExistence type="predicted"/>
<name>A0A4Z2EC57_9TELE</name>
<dbReference type="AlphaFoldDB" id="A0A4Z2EC57"/>
<feature type="region of interest" description="Disordered" evidence="1">
    <location>
        <begin position="1"/>
        <end position="80"/>
    </location>
</feature>
<comment type="caution">
    <text evidence="2">The sequence shown here is derived from an EMBL/GenBank/DDBJ whole genome shotgun (WGS) entry which is preliminary data.</text>
</comment>
<evidence type="ECO:0000256" key="1">
    <source>
        <dbReference type="SAM" id="MobiDB-lite"/>
    </source>
</evidence>
<keyword evidence="3" id="KW-1185">Reference proteome</keyword>
<sequence>MWSHTEPAGEAVPSRVRRYRSSDPAHEAPPPRGLRPLGGDSGAAGPRRGAGTRPRCTPRARSDTERFYPPRTECIMGTAP</sequence>
<dbReference type="EMBL" id="SRLO01010427">
    <property type="protein sequence ID" value="TNN26348.1"/>
    <property type="molecule type" value="Genomic_DNA"/>
</dbReference>
<protein>
    <submittedName>
        <fullName evidence="2">Uncharacterized protein</fullName>
    </submittedName>
</protein>
<evidence type="ECO:0000313" key="3">
    <source>
        <dbReference type="Proteomes" id="UP000314294"/>
    </source>
</evidence>
<organism evidence="2 3">
    <name type="scientific">Liparis tanakae</name>
    <name type="common">Tanaka's snailfish</name>
    <dbReference type="NCBI Taxonomy" id="230148"/>
    <lineage>
        <taxon>Eukaryota</taxon>
        <taxon>Metazoa</taxon>
        <taxon>Chordata</taxon>
        <taxon>Craniata</taxon>
        <taxon>Vertebrata</taxon>
        <taxon>Euteleostomi</taxon>
        <taxon>Actinopterygii</taxon>
        <taxon>Neopterygii</taxon>
        <taxon>Teleostei</taxon>
        <taxon>Neoteleostei</taxon>
        <taxon>Acanthomorphata</taxon>
        <taxon>Eupercaria</taxon>
        <taxon>Perciformes</taxon>
        <taxon>Cottioidei</taxon>
        <taxon>Cottales</taxon>
        <taxon>Liparidae</taxon>
        <taxon>Liparis</taxon>
    </lineage>
</organism>
<dbReference type="Proteomes" id="UP000314294">
    <property type="component" value="Unassembled WGS sequence"/>
</dbReference>
<accession>A0A4Z2EC57</accession>
<reference evidence="2 3" key="1">
    <citation type="submission" date="2019-03" db="EMBL/GenBank/DDBJ databases">
        <title>First draft genome of Liparis tanakae, snailfish: a comprehensive survey of snailfish specific genes.</title>
        <authorList>
            <person name="Kim W."/>
            <person name="Song I."/>
            <person name="Jeong J.-H."/>
            <person name="Kim D."/>
            <person name="Kim S."/>
            <person name="Ryu S."/>
            <person name="Song J.Y."/>
            <person name="Lee S.K."/>
        </authorList>
    </citation>
    <scope>NUCLEOTIDE SEQUENCE [LARGE SCALE GENOMIC DNA]</scope>
    <source>
        <tissue evidence="2">Muscle</tissue>
    </source>
</reference>
<gene>
    <name evidence="2" type="ORF">EYF80_063516</name>
</gene>
<evidence type="ECO:0000313" key="2">
    <source>
        <dbReference type="EMBL" id="TNN26348.1"/>
    </source>
</evidence>
<feature type="compositionally biased region" description="Low complexity" evidence="1">
    <location>
        <begin position="34"/>
        <end position="59"/>
    </location>
</feature>